<comment type="caution">
    <text evidence="1">The sequence shown here is derived from an EMBL/GenBank/DDBJ whole genome shotgun (WGS) entry which is preliminary data.</text>
</comment>
<protein>
    <submittedName>
        <fullName evidence="1">Uncharacterized protein</fullName>
    </submittedName>
</protein>
<dbReference type="AlphaFoldDB" id="A0A1B7X296"/>
<evidence type="ECO:0000313" key="2">
    <source>
        <dbReference type="Proteomes" id="UP000092093"/>
    </source>
</evidence>
<dbReference type="EMBL" id="LJOW01000051">
    <property type="protein sequence ID" value="OBQ43511.1"/>
    <property type="molecule type" value="Genomic_DNA"/>
</dbReference>
<accession>A0A1B7X296</accession>
<organism evidence="1 2">
    <name type="scientific">Aphanizomenon flos-aquae WA102</name>
    <dbReference type="NCBI Taxonomy" id="1710896"/>
    <lineage>
        <taxon>Bacteria</taxon>
        <taxon>Bacillati</taxon>
        <taxon>Cyanobacteriota</taxon>
        <taxon>Cyanophyceae</taxon>
        <taxon>Nostocales</taxon>
        <taxon>Aphanizomenonaceae</taxon>
        <taxon>Aphanizomenon</taxon>
    </lineage>
</organism>
<reference evidence="1 2" key="1">
    <citation type="submission" date="2015-09" db="EMBL/GenBank/DDBJ databases">
        <title>Aphanizomenon flos-aquae WA102.</title>
        <authorList>
            <person name="Driscoll C."/>
        </authorList>
    </citation>
    <scope>NUCLEOTIDE SEQUENCE [LARGE SCALE GENOMIC DNA]</scope>
    <source>
        <strain evidence="1">WA102</strain>
    </source>
</reference>
<gene>
    <name evidence="1" type="ORF">AN484_11875</name>
</gene>
<evidence type="ECO:0000313" key="1">
    <source>
        <dbReference type="EMBL" id="OBQ43511.1"/>
    </source>
</evidence>
<dbReference type="Proteomes" id="UP000092093">
    <property type="component" value="Unassembled WGS sequence"/>
</dbReference>
<proteinExistence type="predicted"/>
<sequence>MLTKTEQSQVFMALSKETDKARRALAKAEREQENVPFAYGGSAAWDISTLVVNLRRAQYRAACEAAESYFNTYLA</sequence>
<name>A0A1B7X296_APHFL</name>